<gene>
    <name evidence="7" type="primary">rpoE</name>
    <name evidence="7" type="ORF">NCTC11370_01402</name>
</gene>
<dbReference type="PANTHER" id="PTHR43133:SF53">
    <property type="entry name" value="ECF RNA POLYMERASE SIGMA-E FACTOR"/>
    <property type="match status" value="1"/>
</dbReference>
<dbReference type="InterPro" id="IPR036388">
    <property type="entry name" value="WH-like_DNA-bd_sf"/>
</dbReference>
<dbReference type="PANTHER" id="PTHR43133">
    <property type="entry name" value="RNA POLYMERASE ECF-TYPE SIGMA FACTO"/>
    <property type="match status" value="1"/>
</dbReference>
<keyword evidence="4" id="KW-0804">Transcription</keyword>
<dbReference type="Pfam" id="PF08281">
    <property type="entry name" value="Sigma70_r4_2"/>
    <property type="match status" value="1"/>
</dbReference>
<dbReference type="GO" id="GO:0006352">
    <property type="term" value="P:DNA-templated transcription initiation"/>
    <property type="evidence" value="ECO:0007669"/>
    <property type="project" value="InterPro"/>
</dbReference>
<keyword evidence="3" id="KW-0731">Sigma factor</keyword>
<accession>A0A377G946</accession>
<dbReference type="InterPro" id="IPR013249">
    <property type="entry name" value="RNA_pol_sigma70_r4_t2"/>
</dbReference>
<feature type="domain" description="RNA polymerase sigma-70 region 2" evidence="5">
    <location>
        <begin position="51"/>
        <end position="116"/>
    </location>
</feature>
<proteinExistence type="inferred from homology"/>
<keyword evidence="8" id="KW-1185">Reference proteome</keyword>
<evidence type="ECO:0000256" key="4">
    <source>
        <dbReference type="ARBA" id="ARBA00023163"/>
    </source>
</evidence>
<dbReference type="NCBIfam" id="TIGR02937">
    <property type="entry name" value="sigma70-ECF"/>
    <property type="match status" value="1"/>
</dbReference>
<sequence>MVYNCTYNINNGQSFVSWNYGEVMNKAASYSDEDLINLARQGSREAYNLLLSRYNNKIQQIIYLHIQDRANVSDLAQEVLIKVFRYLHYFKEKSQFSTWLYRITQNTIKNHYRAANLRMDMEAEYAENYYPSIQLSPEYVLINIEFGEQLETILSTLSEELRLCYGMHILDGHSYEDIAKKMDCPVGTVRSRIFRARKLVMASIGQR</sequence>
<dbReference type="GO" id="GO:0016987">
    <property type="term" value="F:sigma factor activity"/>
    <property type="evidence" value="ECO:0007669"/>
    <property type="project" value="UniProtKB-KW"/>
</dbReference>
<evidence type="ECO:0000256" key="2">
    <source>
        <dbReference type="ARBA" id="ARBA00023015"/>
    </source>
</evidence>
<dbReference type="InterPro" id="IPR013325">
    <property type="entry name" value="RNA_pol_sigma_r2"/>
</dbReference>
<evidence type="ECO:0000259" key="5">
    <source>
        <dbReference type="Pfam" id="PF04542"/>
    </source>
</evidence>
<feature type="domain" description="RNA polymerase sigma factor 70 region 4 type 2" evidence="6">
    <location>
        <begin position="148"/>
        <end position="198"/>
    </location>
</feature>
<dbReference type="CDD" id="cd06171">
    <property type="entry name" value="Sigma70_r4"/>
    <property type="match status" value="1"/>
</dbReference>
<evidence type="ECO:0000256" key="1">
    <source>
        <dbReference type="ARBA" id="ARBA00010641"/>
    </source>
</evidence>
<organism evidence="7 8">
    <name type="scientific">Fluoribacter dumoffii</name>
    <dbReference type="NCBI Taxonomy" id="463"/>
    <lineage>
        <taxon>Bacteria</taxon>
        <taxon>Pseudomonadati</taxon>
        <taxon>Pseudomonadota</taxon>
        <taxon>Gammaproteobacteria</taxon>
        <taxon>Legionellales</taxon>
        <taxon>Legionellaceae</taxon>
        <taxon>Fluoribacter</taxon>
    </lineage>
</organism>
<name>A0A377G946_9GAMM</name>
<evidence type="ECO:0000259" key="6">
    <source>
        <dbReference type="Pfam" id="PF08281"/>
    </source>
</evidence>
<dbReference type="SUPFAM" id="SSF88659">
    <property type="entry name" value="Sigma3 and sigma4 domains of RNA polymerase sigma factors"/>
    <property type="match status" value="1"/>
</dbReference>
<dbReference type="EMBL" id="UGGT01000001">
    <property type="protein sequence ID" value="STO21335.1"/>
    <property type="molecule type" value="Genomic_DNA"/>
</dbReference>
<dbReference type="OrthoDB" id="9780326at2"/>
<evidence type="ECO:0000313" key="7">
    <source>
        <dbReference type="EMBL" id="STO21335.1"/>
    </source>
</evidence>
<evidence type="ECO:0000313" key="8">
    <source>
        <dbReference type="Proteomes" id="UP000254554"/>
    </source>
</evidence>
<dbReference type="Gene3D" id="1.10.10.10">
    <property type="entry name" value="Winged helix-like DNA-binding domain superfamily/Winged helix DNA-binding domain"/>
    <property type="match status" value="1"/>
</dbReference>
<dbReference type="GO" id="GO:0003677">
    <property type="term" value="F:DNA binding"/>
    <property type="evidence" value="ECO:0007669"/>
    <property type="project" value="InterPro"/>
</dbReference>
<dbReference type="STRING" id="1094715.GCA_000236165_01021"/>
<dbReference type="InterPro" id="IPR014284">
    <property type="entry name" value="RNA_pol_sigma-70_dom"/>
</dbReference>
<dbReference type="InterPro" id="IPR007627">
    <property type="entry name" value="RNA_pol_sigma70_r2"/>
</dbReference>
<comment type="similarity">
    <text evidence="1">Belongs to the sigma-70 factor family. ECF subfamily.</text>
</comment>
<reference evidence="7 8" key="1">
    <citation type="submission" date="2018-06" db="EMBL/GenBank/DDBJ databases">
        <authorList>
            <consortium name="Pathogen Informatics"/>
            <person name="Doyle S."/>
        </authorList>
    </citation>
    <scope>NUCLEOTIDE SEQUENCE [LARGE SCALE GENOMIC DNA]</scope>
    <source>
        <strain evidence="7 8">NCTC11370</strain>
    </source>
</reference>
<dbReference type="InterPro" id="IPR013324">
    <property type="entry name" value="RNA_pol_sigma_r3/r4-like"/>
</dbReference>
<evidence type="ECO:0000256" key="3">
    <source>
        <dbReference type="ARBA" id="ARBA00023082"/>
    </source>
</evidence>
<protein>
    <submittedName>
        <fullName evidence="7">Sigma-24</fullName>
    </submittedName>
</protein>
<dbReference type="Proteomes" id="UP000254554">
    <property type="component" value="Unassembled WGS sequence"/>
</dbReference>
<dbReference type="AlphaFoldDB" id="A0A377G946"/>
<dbReference type="InterPro" id="IPR039425">
    <property type="entry name" value="RNA_pol_sigma-70-like"/>
</dbReference>
<dbReference type="Gene3D" id="1.10.1740.10">
    <property type="match status" value="1"/>
</dbReference>
<dbReference type="Pfam" id="PF04542">
    <property type="entry name" value="Sigma70_r2"/>
    <property type="match status" value="1"/>
</dbReference>
<dbReference type="SUPFAM" id="SSF88946">
    <property type="entry name" value="Sigma2 domain of RNA polymerase sigma factors"/>
    <property type="match status" value="1"/>
</dbReference>
<keyword evidence="2" id="KW-0805">Transcription regulation</keyword>